<feature type="compositionally biased region" description="Basic and acidic residues" evidence="1">
    <location>
        <begin position="321"/>
        <end position="334"/>
    </location>
</feature>
<feature type="compositionally biased region" description="Basic and acidic residues" evidence="1">
    <location>
        <begin position="102"/>
        <end position="121"/>
    </location>
</feature>
<feature type="compositionally biased region" description="Basic and acidic residues" evidence="1">
    <location>
        <begin position="268"/>
        <end position="295"/>
    </location>
</feature>
<keyword evidence="3" id="KW-1185">Reference proteome</keyword>
<feature type="compositionally biased region" description="Basic and acidic residues" evidence="1">
    <location>
        <begin position="196"/>
        <end position="229"/>
    </location>
</feature>
<dbReference type="EMBL" id="MU864986">
    <property type="protein sequence ID" value="KAK4461668.1"/>
    <property type="molecule type" value="Genomic_DNA"/>
</dbReference>
<accession>A0AAV9HQ00</accession>
<feature type="compositionally biased region" description="Pro residues" evidence="1">
    <location>
        <begin position="770"/>
        <end position="787"/>
    </location>
</feature>
<reference evidence="2" key="1">
    <citation type="journal article" date="2023" name="Mol. Phylogenet. Evol.">
        <title>Genome-scale phylogeny and comparative genomics of the fungal order Sordariales.</title>
        <authorList>
            <person name="Hensen N."/>
            <person name="Bonometti L."/>
            <person name="Westerberg I."/>
            <person name="Brannstrom I.O."/>
            <person name="Guillou S."/>
            <person name="Cros-Aarteil S."/>
            <person name="Calhoun S."/>
            <person name="Haridas S."/>
            <person name="Kuo A."/>
            <person name="Mondo S."/>
            <person name="Pangilinan J."/>
            <person name="Riley R."/>
            <person name="LaButti K."/>
            <person name="Andreopoulos B."/>
            <person name="Lipzen A."/>
            <person name="Chen C."/>
            <person name="Yan M."/>
            <person name="Daum C."/>
            <person name="Ng V."/>
            <person name="Clum A."/>
            <person name="Steindorff A."/>
            <person name="Ohm R.A."/>
            <person name="Martin F."/>
            <person name="Silar P."/>
            <person name="Natvig D.O."/>
            <person name="Lalanne C."/>
            <person name="Gautier V."/>
            <person name="Ament-Velasquez S.L."/>
            <person name="Kruys A."/>
            <person name="Hutchinson M.I."/>
            <person name="Powell A.J."/>
            <person name="Barry K."/>
            <person name="Miller A.N."/>
            <person name="Grigoriev I.V."/>
            <person name="Debuchy R."/>
            <person name="Gladieux P."/>
            <person name="Hiltunen Thoren M."/>
            <person name="Johannesson H."/>
        </authorList>
    </citation>
    <scope>NUCLEOTIDE SEQUENCE</scope>
    <source>
        <strain evidence="2">PSN324</strain>
    </source>
</reference>
<organism evidence="2 3">
    <name type="scientific">Cladorrhinum samala</name>
    <dbReference type="NCBI Taxonomy" id="585594"/>
    <lineage>
        <taxon>Eukaryota</taxon>
        <taxon>Fungi</taxon>
        <taxon>Dikarya</taxon>
        <taxon>Ascomycota</taxon>
        <taxon>Pezizomycotina</taxon>
        <taxon>Sordariomycetes</taxon>
        <taxon>Sordariomycetidae</taxon>
        <taxon>Sordariales</taxon>
        <taxon>Podosporaceae</taxon>
        <taxon>Cladorrhinum</taxon>
    </lineage>
</organism>
<gene>
    <name evidence="2" type="ORF">QBC42DRAFT_89544</name>
</gene>
<feature type="compositionally biased region" description="Polar residues" evidence="1">
    <location>
        <begin position="571"/>
        <end position="591"/>
    </location>
</feature>
<feature type="compositionally biased region" description="Pro residues" evidence="1">
    <location>
        <begin position="645"/>
        <end position="655"/>
    </location>
</feature>
<sequence length="875" mass="95500">MATRYSAEFLLHLRESPLCVKPPSLPPAEEWMGAPPETFRNQTGTKSNDRTKGGEGLLLNQENRRQPLDRNSSSRNVSNPDDMILGPPRISFASATSMRNNRTGDGDKGVKDLERQVDRFNFRGRGNADTENSNDRFARSDRDTRNGRTNDFRRRDDQDNDGWSTVKPRKSFGAEGAERFQGRMGIGMGAAGSDRFGAREPREDRRVRDKDEHDGGNRRNNRSDFRRDQDAEEAETPRRNGLTRGKTEPWIREGGGNNGSNDGAPASGRERIERKSWRDRDPVDAQGDRHNDRHDRSHHKRWDNDRQNRVENDPEWLDEPVGEKSQGRSEEDFRNFLATMKRADAAPAPEEKPSLGSDKPLTSSFFEPEQKAVSAPAVESGPDKFFANYGGPTIGANIPRAETKEVVKPKGSKPSRFLSFLAPQDDGNPKTEPPTPAAVPPAQNQQSDVLGNPDQNDEQKKAFSILLQKLHQSGGGTQQQTGPPQPQPGLEHAQFPGPSLFDFGQKSNVGSPEPFQQYGNDRRDDPRFRGPPPPSLHDMMSPRPMGVGNQNMPVVTRPEQALQDLVAQRHSLPNQSNQRAAQSTPVANKNAQAEFLMRLMQTPTDPSRNEHQMRMPQPSKQMPFSNMPEREQQFNFPREQTTPQRQPPLRGPGGPPGFLDENQFHPGDMDGRPPPQPTQILQRPMPPPGLDHQMHPYQFGPGGAPSSTPGQQNMHPQQRQPPMIPPPGLLNNGPRGNPNMGPMPGMPFGVNPNFPPPGPGGPGGPNGPGNFPPGPPPPHAGGPPSGPPDGLMGPPRGMHPPPGFFPGPPPPGFMQPPPGMGGFPQGSPGGPPPGPPGGPDGPGSRMGGPGFGGLPSPFELERRGLLPPGAFRGGP</sequence>
<feature type="compositionally biased region" description="Polar residues" evidence="1">
    <location>
        <begin position="705"/>
        <end position="720"/>
    </location>
</feature>
<comment type="caution">
    <text evidence="2">The sequence shown here is derived from an EMBL/GenBank/DDBJ whole genome shotgun (WGS) entry which is preliminary data.</text>
</comment>
<reference evidence="2" key="2">
    <citation type="submission" date="2023-06" db="EMBL/GenBank/DDBJ databases">
        <authorList>
            <consortium name="Lawrence Berkeley National Laboratory"/>
            <person name="Mondo S.J."/>
            <person name="Hensen N."/>
            <person name="Bonometti L."/>
            <person name="Westerberg I."/>
            <person name="Brannstrom I.O."/>
            <person name="Guillou S."/>
            <person name="Cros-Aarteil S."/>
            <person name="Calhoun S."/>
            <person name="Haridas S."/>
            <person name="Kuo A."/>
            <person name="Pangilinan J."/>
            <person name="Riley R."/>
            <person name="Labutti K."/>
            <person name="Andreopoulos B."/>
            <person name="Lipzen A."/>
            <person name="Chen C."/>
            <person name="Yanf M."/>
            <person name="Daum C."/>
            <person name="Ng V."/>
            <person name="Clum A."/>
            <person name="Steindorff A."/>
            <person name="Ohm R."/>
            <person name="Martin F."/>
            <person name="Silar P."/>
            <person name="Natvig D."/>
            <person name="Lalanne C."/>
            <person name="Gautier V."/>
            <person name="Ament-Velasquez S.L."/>
            <person name="Kruys A."/>
            <person name="Hutchinson M.I."/>
            <person name="Powell A.J."/>
            <person name="Barry K."/>
            <person name="Miller A.N."/>
            <person name="Grigoriev I.V."/>
            <person name="Debuchy R."/>
            <person name="Gladieux P."/>
            <person name="Thoren M.H."/>
            <person name="Johannesson H."/>
        </authorList>
    </citation>
    <scope>NUCLEOTIDE SEQUENCE</scope>
    <source>
        <strain evidence="2">PSN324</strain>
    </source>
</reference>
<feature type="compositionally biased region" description="Basic and acidic residues" evidence="1">
    <location>
        <begin position="341"/>
        <end position="353"/>
    </location>
</feature>
<protein>
    <submittedName>
        <fullName evidence="2">Uncharacterized protein</fullName>
    </submittedName>
</protein>
<evidence type="ECO:0000313" key="2">
    <source>
        <dbReference type="EMBL" id="KAK4461668.1"/>
    </source>
</evidence>
<feature type="compositionally biased region" description="Basic and acidic residues" evidence="1">
    <location>
        <begin position="133"/>
        <end position="157"/>
    </location>
</feature>
<feature type="compositionally biased region" description="Pro residues" evidence="1">
    <location>
        <begin position="797"/>
        <end position="819"/>
    </location>
</feature>
<evidence type="ECO:0000313" key="3">
    <source>
        <dbReference type="Proteomes" id="UP001321749"/>
    </source>
</evidence>
<feature type="compositionally biased region" description="Basic and acidic residues" evidence="1">
    <location>
        <begin position="302"/>
        <end position="312"/>
    </location>
</feature>
<feature type="compositionally biased region" description="Polar residues" evidence="1">
    <location>
        <begin position="69"/>
        <end position="79"/>
    </location>
</feature>
<proteinExistence type="predicted"/>
<feature type="compositionally biased region" description="Pro residues" evidence="1">
    <location>
        <begin position="753"/>
        <end position="762"/>
    </location>
</feature>
<dbReference type="Proteomes" id="UP001321749">
    <property type="component" value="Unassembled WGS sequence"/>
</dbReference>
<feature type="region of interest" description="Disordered" evidence="1">
    <location>
        <begin position="19"/>
        <end position="875"/>
    </location>
</feature>
<evidence type="ECO:0000256" key="1">
    <source>
        <dbReference type="SAM" id="MobiDB-lite"/>
    </source>
</evidence>
<name>A0AAV9HQ00_9PEZI</name>
<feature type="compositionally biased region" description="Gly residues" evidence="1">
    <location>
        <begin position="840"/>
        <end position="853"/>
    </location>
</feature>
<dbReference type="Pfam" id="PF20566">
    <property type="entry name" value="Eap1"/>
    <property type="match status" value="1"/>
</dbReference>
<feature type="compositionally biased region" description="Low complexity" evidence="1">
    <location>
        <begin position="729"/>
        <end position="752"/>
    </location>
</feature>
<dbReference type="AlphaFoldDB" id="A0AAV9HQ00"/>
<feature type="compositionally biased region" description="Pro residues" evidence="1">
    <location>
        <begin position="829"/>
        <end position="839"/>
    </location>
</feature>
<dbReference type="InterPro" id="IPR046784">
    <property type="entry name" value="Eap1"/>
</dbReference>